<keyword evidence="3" id="KW-1185">Reference proteome</keyword>
<dbReference type="EMBL" id="CP107006">
    <property type="protein sequence ID" value="UYQ95376.1"/>
    <property type="molecule type" value="Genomic_DNA"/>
</dbReference>
<protein>
    <submittedName>
        <fullName evidence="2">Serine protease</fullName>
    </submittedName>
</protein>
<evidence type="ECO:0000313" key="3">
    <source>
        <dbReference type="Proteomes" id="UP001162741"/>
    </source>
</evidence>
<dbReference type="GO" id="GO:0006508">
    <property type="term" value="P:proteolysis"/>
    <property type="evidence" value="ECO:0007669"/>
    <property type="project" value="UniProtKB-KW"/>
</dbReference>
<evidence type="ECO:0000256" key="1">
    <source>
        <dbReference type="SAM" id="MobiDB-lite"/>
    </source>
</evidence>
<name>A0ABY6J6T0_9BACT</name>
<keyword evidence="2" id="KW-0378">Hydrolase</keyword>
<dbReference type="PROSITE" id="PS00134">
    <property type="entry name" value="TRYPSIN_HIS"/>
    <property type="match status" value="1"/>
</dbReference>
<dbReference type="Proteomes" id="UP001162741">
    <property type="component" value="Chromosome"/>
</dbReference>
<feature type="region of interest" description="Disordered" evidence="1">
    <location>
        <begin position="24"/>
        <end position="54"/>
    </location>
</feature>
<proteinExistence type="predicted"/>
<accession>A0ABY6J6T0</accession>
<dbReference type="SUPFAM" id="SSF50494">
    <property type="entry name" value="Trypsin-like serine proteases"/>
    <property type="match status" value="1"/>
</dbReference>
<dbReference type="PROSITE" id="PS51257">
    <property type="entry name" value="PROKAR_LIPOPROTEIN"/>
    <property type="match status" value="1"/>
</dbReference>
<dbReference type="GO" id="GO:0008233">
    <property type="term" value="F:peptidase activity"/>
    <property type="evidence" value="ECO:0007669"/>
    <property type="project" value="UniProtKB-KW"/>
</dbReference>
<dbReference type="Gene3D" id="2.40.10.10">
    <property type="entry name" value="Trypsin-like serine proteases"/>
    <property type="match status" value="2"/>
</dbReference>
<dbReference type="InterPro" id="IPR018114">
    <property type="entry name" value="TRYPSIN_HIS"/>
</dbReference>
<reference evidence="2" key="1">
    <citation type="submission" date="2022-10" db="EMBL/GenBank/DDBJ databases">
        <title>Chitinophaga sp. nov., isolated from soil.</title>
        <authorList>
            <person name="Jeon C.O."/>
        </authorList>
    </citation>
    <scope>NUCLEOTIDE SEQUENCE</scope>
    <source>
        <strain evidence="2">R8</strain>
    </source>
</reference>
<gene>
    <name evidence="2" type="ORF">MKQ68_09730</name>
</gene>
<evidence type="ECO:0000313" key="2">
    <source>
        <dbReference type="EMBL" id="UYQ95376.1"/>
    </source>
</evidence>
<organism evidence="2 3">
    <name type="scientific">Chitinophaga horti</name>
    <dbReference type="NCBI Taxonomy" id="2920382"/>
    <lineage>
        <taxon>Bacteria</taxon>
        <taxon>Pseudomonadati</taxon>
        <taxon>Bacteroidota</taxon>
        <taxon>Chitinophagia</taxon>
        <taxon>Chitinophagales</taxon>
        <taxon>Chitinophagaceae</taxon>
        <taxon>Chitinophaga</taxon>
    </lineage>
</organism>
<keyword evidence="2" id="KW-0645">Protease</keyword>
<sequence>MNLTSKALVCASMLFLACNSGSKQTESTSVDTVHTVTPEPEHKPQADSASIGPDVALSPDTPWDSLALSPGAFDHVYEKNMMEGYVPHGVQITGAQQMLSDQLVASFTAKELYMEVLYRMGEFSADTIPRDLQSYITRGILLDFLSKRSHFAQLLSQTDDPTAVYSYGRKGNFFARRVVIGEDDRVEVEYDWRDLLKLNPGAPDMDDAKCVAAIVHRNYIDPLPGGRYKWKNWKCLREKRDHCTPTFIEQAAVAEGTAFVIDSFKLLTAGHCIPERRYQDYFFVFDYLHGDITRKDGEIPAGSIYKADTAYFHPNLDFCQVKLAKHASPARFRKLENRFVTTGLFHVIGCPDGIPLKSARNAKVLSATEPAFFMISSDTFDGNSGGPVFNTQTHNIEGILLAGNRDYTEVLHPRTRRFCFANVRCPENGCETRERGEKVMRVSQFINLIQ</sequence>
<feature type="compositionally biased region" description="Polar residues" evidence="1">
    <location>
        <begin position="24"/>
        <end position="35"/>
    </location>
</feature>
<dbReference type="InterPro" id="IPR009003">
    <property type="entry name" value="Peptidase_S1_PA"/>
</dbReference>
<dbReference type="InterPro" id="IPR043504">
    <property type="entry name" value="Peptidase_S1_PA_chymotrypsin"/>
</dbReference>
<dbReference type="RefSeq" id="WP_264283122.1">
    <property type="nucleotide sequence ID" value="NZ_CP107006.1"/>
</dbReference>
<dbReference type="Pfam" id="PF13365">
    <property type="entry name" value="Trypsin_2"/>
    <property type="match status" value="1"/>
</dbReference>